<feature type="region of interest" description="Disordered" evidence="1">
    <location>
        <begin position="81"/>
        <end position="102"/>
    </location>
</feature>
<comment type="caution">
    <text evidence="2">The sequence shown here is derived from an EMBL/GenBank/DDBJ whole genome shotgun (WGS) entry which is preliminary data.</text>
</comment>
<sequence>MRTKYFQLIDSCKKHQKTKNQNQVSYGRPDPKTTGPRLHHGDHLRSPLSHPYRSSHHQIQPPTPKNSTQIAVDLGLASSIAVASSTERSTTGRSPVDSPMHK</sequence>
<evidence type="ECO:0000256" key="1">
    <source>
        <dbReference type="SAM" id="MobiDB-lite"/>
    </source>
</evidence>
<reference evidence="3" key="1">
    <citation type="submission" date="2024-07" db="EMBL/GenBank/DDBJ databases">
        <title>Two chromosome-level genome assemblies of Korean endemic species Abeliophyllum distichum and Forsythia ovata (Oleaceae).</title>
        <authorList>
            <person name="Jang H."/>
        </authorList>
    </citation>
    <scope>NUCLEOTIDE SEQUENCE [LARGE SCALE GENOMIC DNA]</scope>
</reference>
<evidence type="ECO:0000313" key="2">
    <source>
        <dbReference type="EMBL" id="KAL2506044.1"/>
    </source>
</evidence>
<feature type="compositionally biased region" description="Polar residues" evidence="1">
    <location>
        <begin position="81"/>
        <end position="93"/>
    </location>
</feature>
<dbReference type="Proteomes" id="UP001604336">
    <property type="component" value="Unassembled WGS sequence"/>
</dbReference>
<proteinExistence type="predicted"/>
<organism evidence="2 3">
    <name type="scientific">Abeliophyllum distichum</name>
    <dbReference type="NCBI Taxonomy" id="126358"/>
    <lineage>
        <taxon>Eukaryota</taxon>
        <taxon>Viridiplantae</taxon>
        <taxon>Streptophyta</taxon>
        <taxon>Embryophyta</taxon>
        <taxon>Tracheophyta</taxon>
        <taxon>Spermatophyta</taxon>
        <taxon>Magnoliopsida</taxon>
        <taxon>eudicotyledons</taxon>
        <taxon>Gunneridae</taxon>
        <taxon>Pentapetalae</taxon>
        <taxon>asterids</taxon>
        <taxon>lamiids</taxon>
        <taxon>Lamiales</taxon>
        <taxon>Oleaceae</taxon>
        <taxon>Forsythieae</taxon>
        <taxon>Abeliophyllum</taxon>
    </lineage>
</organism>
<protein>
    <submittedName>
        <fullName evidence="2">Uncharacterized protein</fullName>
    </submittedName>
</protein>
<feature type="compositionally biased region" description="Polar residues" evidence="1">
    <location>
        <begin position="57"/>
        <end position="69"/>
    </location>
</feature>
<evidence type="ECO:0000313" key="3">
    <source>
        <dbReference type="Proteomes" id="UP001604336"/>
    </source>
</evidence>
<accession>A0ABD1T027</accession>
<feature type="region of interest" description="Disordered" evidence="1">
    <location>
        <begin position="1"/>
        <end position="69"/>
    </location>
</feature>
<gene>
    <name evidence="2" type="ORF">Adt_21665</name>
</gene>
<dbReference type="EMBL" id="JBFOLK010000006">
    <property type="protein sequence ID" value="KAL2506044.1"/>
    <property type="molecule type" value="Genomic_DNA"/>
</dbReference>
<name>A0ABD1T027_9LAMI</name>
<dbReference type="AlphaFoldDB" id="A0ABD1T027"/>
<keyword evidence="3" id="KW-1185">Reference proteome</keyword>